<gene>
    <name evidence="7" type="ORF">Gferi_09725</name>
</gene>
<dbReference type="PIRSF" id="PIRSF000105">
    <property type="entry name" value="HCDH"/>
    <property type="match status" value="1"/>
</dbReference>
<evidence type="ECO:0000259" key="6">
    <source>
        <dbReference type="Pfam" id="PF02737"/>
    </source>
</evidence>
<dbReference type="KEGG" id="gfe:Gferi_09725"/>
<keyword evidence="8" id="KW-1185">Reference proteome</keyword>
<evidence type="ECO:0000256" key="4">
    <source>
        <dbReference type="PIRSR" id="PIRSR000105-1"/>
    </source>
</evidence>
<dbReference type="Proteomes" id="UP000095743">
    <property type="component" value="Chromosome"/>
</dbReference>
<dbReference type="GO" id="GO:0006631">
    <property type="term" value="P:fatty acid metabolic process"/>
    <property type="evidence" value="ECO:0007669"/>
    <property type="project" value="InterPro"/>
</dbReference>
<name>A0A1D8GG10_9FIRM</name>
<dbReference type="GO" id="GO:0016616">
    <property type="term" value="F:oxidoreductase activity, acting on the CH-OH group of donors, NAD or NADP as acceptor"/>
    <property type="evidence" value="ECO:0007669"/>
    <property type="project" value="InterPro"/>
</dbReference>
<dbReference type="STRING" id="1424294.Gferi_09725"/>
<dbReference type="PANTHER" id="PTHR48075">
    <property type="entry name" value="3-HYDROXYACYL-COA DEHYDROGENASE FAMILY PROTEIN"/>
    <property type="match status" value="1"/>
</dbReference>
<dbReference type="SUPFAM" id="SSF51735">
    <property type="entry name" value="NAD(P)-binding Rossmann-fold domains"/>
    <property type="match status" value="1"/>
</dbReference>
<dbReference type="Gene3D" id="3.40.50.720">
    <property type="entry name" value="NAD(P)-binding Rossmann-like Domain"/>
    <property type="match status" value="1"/>
</dbReference>
<dbReference type="RefSeq" id="WP_069975940.1">
    <property type="nucleotide sequence ID" value="NZ_CP017269.1"/>
</dbReference>
<dbReference type="OrthoDB" id="9815331at2"/>
<protein>
    <submittedName>
        <fullName evidence="7">3-hydroxyacyl-CoA dehydrogenase</fullName>
    </submittedName>
</protein>
<evidence type="ECO:0000259" key="5">
    <source>
        <dbReference type="Pfam" id="PF00725"/>
    </source>
</evidence>
<evidence type="ECO:0000313" key="7">
    <source>
        <dbReference type="EMBL" id="AOT69834.1"/>
    </source>
</evidence>
<evidence type="ECO:0000256" key="3">
    <source>
        <dbReference type="ARBA" id="ARBA00023002"/>
    </source>
</evidence>
<keyword evidence="3" id="KW-0560">Oxidoreductase</keyword>
<proteinExistence type="inferred from homology"/>
<feature type="site" description="Important for catalytic activity" evidence="4">
    <location>
        <position position="142"/>
    </location>
</feature>
<feature type="domain" description="3-hydroxyacyl-CoA dehydrogenase C-terminal" evidence="5">
    <location>
        <begin position="189"/>
        <end position="287"/>
    </location>
</feature>
<dbReference type="AlphaFoldDB" id="A0A1D8GG10"/>
<dbReference type="InterPro" id="IPR008927">
    <property type="entry name" value="6-PGluconate_DH-like_C_sf"/>
</dbReference>
<organism evidence="7 8">
    <name type="scientific">Geosporobacter ferrireducens</name>
    <dbReference type="NCBI Taxonomy" id="1424294"/>
    <lineage>
        <taxon>Bacteria</taxon>
        <taxon>Bacillati</taxon>
        <taxon>Bacillota</taxon>
        <taxon>Clostridia</taxon>
        <taxon>Peptostreptococcales</taxon>
        <taxon>Thermotaleaceae</taxon>
        <taxon>Geosporobacter</taxon>
    </lineage>
</organism>
<dbReference type="GO" id="GO:0070403">
    <property type="term" value="F:NAD+ binding"/>
    <property type="evidence" value="ECO:0007669"/>
    <property type="project" value="InterPro"/>
</dbReference>
<reference evidence="7 8" key="1">
    <citation type="submission" date="2016-09" db="EMBL/GenBank/DDBJ databases">
        <title>Genomic analysis reveals versatility of anaerobic energy metabolism of Geosporobacter ferrireducens IRF9 of phylum Firmicutes.</title>
        <authorList>
            <person name="Kim S.-J."/>
        </authorList>
    </citation>
    <scope>NUCLEOTIDE SEQUENCE [LARGE SCALE GENOMIC DNA]</scope>
    <source>
        <strain evidence="7 8">IRF9</strain>
    </source>
</reference>
<dbReference type="Pfam" id="PF00725">
    <property type="entry name" value="3HCDH"/>
    <property type="match status" value="1"/>
</dbReference>
<evidence type="ECO:0000256" key="1">
    <source>
        <dbReference type="ARBA" id="ARBA00005086"/>
    </source>
</evidence>
<evidence type="ECO:0000313" key="8">
    <source>
        <dbReference type="Proteomes" id="UP000095743"/>
    </source>
</evidence>
<dbReference type="Gene3D" id="1.10.1040.10">
    <property type="entry name" value="N-(1-d-carboxylethyl)-l-norvaline Dehydrogenase, domain 2"/>
    <property type="match status" value="1"/>
</dbReference>
<dbReference type="EMBL" id="CP017269">
    <property type="protein sequence ID" value="AOT69834.1"/>
    <property type="molecule type" value="Genomic_DNA"/>
</dbReference>
<comment type="similarity">
    <text evidence="2">Belongs to the 3-hydroxyacyl-CoA dehydrogenase family.</text>
</comment>
<dbReference type="InterPro" id="IPR013328">
    <property type="entry name" value="6PGD_dom2"/>
</dbReference>
<dbReference type="PANTHER" id="PTHR48075:SF5">
    <property type="entry name" value="3-HYDROXYBUTYRYL-COA DEHYDROGENASE"/>
    <property type="match status" value="1"/>
</dbReference>
<feature type="domain" description="3-hydroxyacyl-CoA dehydrogenase NAD binding" evidence="6">
    <location>
        <begin position="4"/>
        <end position="186"/>
    </location>
</feature>
<accession>A0A1D8GG10</accession>
<dbReference type="SUPFAM" id="SSF48179">
    <property type="entry name" value="6-phosphogluconate dehydrogenase C-terminal domain-like"/>
    <property type="match status" value="1"/>
</dbReference>
<evidence type="ECO:0000256" key="2">
    <source>
        <dbReference type="ARBA" id="ARBA00009463"/>
    </source>
</evidence>
<dbReference type="InterPro" id="IPR036291">
    <property type="entry name" value="NAD(P)-bd_dom_sf"/>
</dbReference>
<dbReference type="InterPro" id="IPR006108">
    <property type="entry name" value="3HC_DH_C"/>
</dbReference>
<dbReference type="InterPro" id="IPR006176">
    <property type="entry name" value="3-OHacyl-CoA_DH_NAD-bd"/>
</dbReference>
<dbReference type="InterPro" id="IPR022694">
    <property type="entry name" value="3-OHacyl-CoA_DH"/>
</dbReference>
<dbReference type="Pfam" id="PF02737">
    <property type="entry name" value="3HCDH_N"/>
    <property type="match status" value="1"/>
</dbReference>
<sequence>MIKKIAVLGAGTMGHGIAETFAMYGYSVNLFEINDNIRTTVKSTIRTELQFLEENDFITEEAIERALENIQLYSELRPCVEDVDYVIEATPENIQLKQNLFKELDQYCKADTILASNTSSLALEDIMMLIGEERKKRTMVCHWYNPAHLIPIAELSFFGNTTETVYNEVENLYKKIGKQTVKVLKDVPGLVANRIQQGVAREVFSLIEMGVAAPADIDKALKFGPAFRYATTGQLEVADLGGLDIWCTVGDNLLSVMDDRKEANPILRQKVSENKLGLKSGEGFFSYPAETVEEIKKKFNKKLIVQLKASQNYIE</sequence>
<comment type="pathway">
    <text evidence="1">Lipid metabolism; butanoate metabolism.</text>
</comment>